<dbReference type="AlphaFoldDB" id="A0A6J6YGH1"/>
<reference evidence="1" key="1">
    <citation type="submission" date="2020-05" db="EMBL/GenBank/DDBJ databases">
        <authorList>
            <person name="Chiriac C."/>
            <person name="Salcher M."/>
            <person name="Ghai R."/>
            <person name="Kavagutti S V."/>
        </authorList>
    </citation>
    <scope>NUCLEOTIDE SEQUENCE</scope>
</reference>
<protein>
    <submittedName>
        <fullName evidence="1">Unannotated protein</fullName>
    </submittedName>
</protein>
<gene>
    <name evidence="1" type="ORF">UFOPK3010_01004</name>
</gene>
<evidence type="ECO:0000313" key="1">
    <source>
        <dbReference type="EMBL" id="CAB4808571.1"/>
    </source>
</evidence>
<sequence length="68" mass="7538">MRNLEHRCRREHGDCFGGDLEKAARLGVNLFDAIISEESILGRIGAEGEQVLMNEFSHVRTVTALGPN</sequence>
<accession>A0A6J6YGH1</accession>
<dbReference type="EMBL" id="CAFAAM010000130">
    <property type="protein sequence ID" value="CAB4808571.1"/>
    <property type="molecule type" value="Genomic_DNA"/>
</dbReference>
<name>A0A6J6YGH1_9ZZZZ</name>
<proteinExistence type="predicted"/>
<organism evidence="1">
    <name type="scientific">freshwater metagenome</name>
    <dbReference type="NCBI Taxonomy" id="449393"/>
    <lineage>
        <taxon>unclassified sequences</taxon>
        <taxon>metagenomes</taxon>
        <taxon>ecological metagenomes</taxon>
    </lineage>
</organism>